<evidence type="ECO:0000313" key="2">
    <source>
        <dbReference type="Proteomes" id="UP000011996"/>
    </source>
</evidence>
<gene>
    <name evidence="1" type="ORF">RESH_06321</name>
</gene>
<name>M5RV60_9BACT</name>
<dbReference type="AlphaFoldDB" id="M5RV60"/>
<accession>M5RV60</accession>
<protein>
    <submittedName>
        <fullName evidence="1">Efflux transporter, RND family, MFP subunit</fullName>
    </submittedName>
</protein>
<sequence>MNWMMNGRGLSLGLLVTAAIGLAGCNKDDVVTEPGTADPVAATNVDHSHGGWWCVEHAVPEGECARCDKTLVAEFKEKGDWCDEHDRPESQCFICSPKRAEKFVARYEAKTGHQPPEPTE</sequence>
<dbReference type="OrthoDB" id="5398179at2"/>
<proteinExistence type="predicted"/>
<comment type="caution">
    <text evidence="1">The sequence shown here is derived from an EMBL/GenBank/DDBJ whole genome shotgun (WGS) entry which is preliminary data.</text>
</comment>
<dbReference type="EMBL" id="ANOF01000208">
    <property type="protein sequence ID" value="EMI23091.1"/>
    <property type="molecule type" value="Genomic_DNA"/>
</dbReference>
<dbReference type="Proteomes" id="UP000011996">
    <property type="component" value="Unassembled WGS sequence"/>
</dbReference>
<evidence type="ECO:0000313" key="1">
    <source>
        <dbReference type="EMBL" id="EMI23091.1"/>
    </source>
</evidence>
<reference evidence="1 2" key="1">
    <citation type="journal article" date="2013" name="Mar. Genomics">
        <title>Expression of sulfatases in Rhodopirellula baltica and the diversity of sulfatases in the genus Rhodopirellula.</title>
        <authorList>
            <person name="Wegner C.E."/>
            <person name="Richter-Heitmann T."/>
            <person name="Klindworth A."/>
            <person name="Klockow C."/>
            <person name="Richter M."/>
            <person name="Achstetter T."/>
            <person name="Glockner F.O."/>
            <person name="Harder J."/>
        </authorList>
    </citation>
    <scope>NUCLEOTIDE SEQUENCE [LARGE SCALE GENOMIC DNA]</scope>
    <source>
        <strain evidence="1 2">SH398</strain>
    </source>
</reference>
<dbReference type="RefSeq" id="WP_008672921.1">
    <property type="nucleotide sequence ID" value="NZ_ANOF01000208.1"/>
</dbReference>
<organism evidence="1 2">
    <name type="scientific">Rhodopirellula europaea SH398</name>
    <dbReference type="NCBI Taxonomy" id="1263868"/>
    <lineage>
        <taxon>Bacteria</taxon>
        <taxon>Pseudomonadati</taxon>
        <taxon>Planctomycetota</taxon>
        <taxon>Planctomycetia</taxon>
        <taxon>Pirellulales</taxon>
        <taxon>Pirellulaceae</taxon>
        <taxon>Rhodopirellula</taxon>
    </lineage>
</organism>
<dbReference type="STRING" id="1263868.RESH_06321"/>
<dbReference type="PATRIC" id="fig|1263868.3.peg.6862"/>